<feature type="region of interest" description="Disordered" evidence="1">
    <location>
        <begin position="83"/>
        <end position="102"/>
    </location>
</feature>
<gene>
    <name evidence="2" type="ORF">B0H15DRAFT_957625</name>
</gene>
<organism evidence="2 3">
    <name type="scientific">Mycena belliarum</name>
    <dbReference type="NCBI Taxonomy" id="1033014"/>
    <lineage>
        <taxon>Eukaryota</taxon>
        <taxon>Fungi</taxon>
        <taxon>Dikarya</taxon>
        <taxon>Basidiomycota</taxon>
        <taxon>Agaricomycotina</taxon>
        <taxon>Agaricomycetes</taxon>
        <taxon>Agaricomycetidae</taxon>
        <taxon>Agaricales</taxon>
        <taxon>Marasmiineae</taxon>
        <taxon>Mycenaceae</taxon>
        <taxon>Mycena</taxon>
    </lineage>
</organism>
<keyword evidence="3" id="KW-1185">Reference proteome</keyword>
<accession>A0AAD6TP05</accession>
<feature type="compositionally biased region" description="Acidic residues" evidence="1">
    <location>
        <begin position="90"/>
        <end position="102"/>
    </location>
</feature>
<evidence type="ECO:0000313" key="3">
    <source>
        <dbReference type="Proteomes" id="UP001222325"/>
    </source>
</evidence>
<dbReference type="EMBL" id="JARJCN010000127">
    <property type="protein sequence ID" value="KAJ7071717.1"/>
    <property type="molecule type" value="Genomic_DNA"/>
</dbReference>
<comment type="caution">
    <text evidence="2">The sequence shown here is derived from an EMBL/GenBank/DDBJ whole genome shotgun (WGS) entry which is preliminary data.</text>
</comment>
<evidence type="ECO:0000313" key="2">
    <source>
        <dbReference type="EMBL" id="KAJ7071717.1"/>
    </source>
</evidence>
<sequence>MRAVNRKKRIDAQRRHHAVSKAISVSEGAIQYQFELRRAELLQLCVMWKTSLDRLGPGTETLPAWGPTPQELLDCQISDVTPAWGKDYGSDDEEDDALDEEDDDLFQVLEAVDRADYNRGAEDNTESLWASDNDDF</sequence>
<feature type="region of interest" description="Disordered" evidence="1">
    <location>
        <begin position="116"/>
        <end position="136"/>
    </location>
</feature>
<protein>
    <submittedName>
        <fullName evidence="2">Uncharacterized protein</fullName>
    </submittedName>
</protein>
<dbReference type="AlphaFoldDB" id="A0AAD6TP05"/>
<evidence type="ECO:0000256" key="1">
    <source>
        <dbReference type="SAM" id="MobiDB-lite"/>
    </source>
</evidence>
<dbReference type="Proteomes" id="UP001222325">
    <property type="component" value="Unassembled WGS sequence"/>
</dbReference>
<proteinExistence type="predicted"/>
<reference evidence="2" key="1">
    <citation type="submission" date="2023-03" db="EMBL/GenBank/DDBJ databases">
        <title>Massive genome expansion in bonnet fungi (Mycena s.s.) driven by repeated elements and novel gene families across ecological guilds.</title>
        <authorList>
            <consortium name="Lawrence Berkeley National Laboratory"/>
            <person name="Harder C.B."/>
            <person name="Miyauchi S."/>
            <person name="Viragh M."/>
            <person name="Kuo A."/>
            <person name="Thoen E."/>
            <person name="Andreopoulos B."/>
            <person name="Lu D."/>
            <person name="Skrede I."/>
            <person name="Drula E."/>
            <person name="Henrissat B."/>
            <person name="Morin E."/>
            <person name="Kohler A."/>
            <person name="Barry K."/>
            <person name="LaButti K."/>
            <person name="Morin E."/>
            <person name="Salamov A."/>
            <person name="Lipzen A."/>
            <person name="Mereny Z."/>
            <person name="Hegedus B."/>
            <person name="Baldrian P."/>
            <person name="Stursova M."/>
            <person name="Weitz H."/>
            <person name="Taylor A."/>
            <person name="Grigoriev I.V."/>
            <person name="Nagy L.G."/>
            <person name="Martin F."/>
            <person name="Kauserud H."/>
        </authorList>
    </citation>
    <scope>NUCLEOTIDE SEQUENCE</scope>
    <source>
        <strain evidence="2">CBHHK173m</strain>
    </source>
</reference>
<name>A0AAD6TP05_9AGAR</name>